<dbReference type="AlphaFoldDB" id="A0A5C1YRC0"/>
<comment type="similarity">
    <text evidence="1">Belongs to the DNA polymerase type-Y family.</text>
</comment>
<accession>A0A5C1YRC0</accession>
<keyword evidence="3" id="KW-0234">DNA repair</keyword>
<dbReference type="EMBL" id="CP043508">
    <property type="protein sequence ID" value="QEO18904.1"/>
    <property type="molecule type" value="Genomic_DNA"/>
</dbReference>
<dbReference type="GO" id="GO:0003684">
    <property type="term" value="F:damaged DNA binding"/>
    <property type="evidence" value="ECO:0007669"/>
    <property type="project" value="InterPro"/>
</dbReference>
<dbReference type="InterPro" id="IPR025188">
    <property type="entry name" value="DUF4113"/>
</dbReference>
<dbReference type="InterPro" id="IPR001126">
    <property type="entry name" value="UmuC"/>
</dbReference>
<dbReference type="InterPro" id="IPR050116">
    <property type="entry name" value="DNA_polymerase-Y"/>
</dbReference>
<evidence type="ECO:0000313" key="5">
    <source>
        <dbReference type="EMBL" id="QEO18904.1"/>
    </source>
</evidence>
<dbReference type="GO" id="GO:0042276">
    <property type="term" value="P:error-prone translesion synthesis"/>
    <property type="evidence" value="ECO:0007669"/>
    <property type="project" value="TreeGrafter"/>
</dbReference>
<evidence type="ECO:0000256" key="3">
    <source>
        <dbReference type="ARBA" id="ARBA00023204"/>
    </source>
</evidence>
<dbReference type="PANTHER" id="PTHR11076:SF34">
    <property type="entry name" value="PROTEIN UMUC"/>
    <property type="match status" value="1"/>
</dbReference>
<geneLocation type="plasmid" evidence="5">
    <name>unnamed2</name>
</geneLocation>
<dbReference type="Pfam" id="PF13438">
    <property type="entry name" value="DUF4113"/>
    <property type="match status" value="1"/>
</dbReference>
<evidence type="ECO:0000256" key="2">
    <source>
        <dbReference type="ARBA" id="ARBA00022763"/>
    </source>
</evidence>
<dbReference type="GO" id="GO:0003887">
    <property type="term" value="F:DNA-directed DNA polymerase activity"/>
    <property type="evidence" value="ECO:0007669"/>
    <property type="project" value="TreeGrafter"/>
</dbReference>
<dbReference type="Proteomes" id="UP000324536">
    <property type="component" value="Plasmid unnamed2"/>
</dbReference>
<protein>
    <submittedName>
        <fullName evidence="5">DUF4113 domain-containing protein</fullName>
    </submittedName>
</protein>
<dbReference type="InterPro" id="IPR043128">
    <property type="entry name" value="Rev_trsase/Diguanyl_cyclase"/>
</dbReference>
<dbReference type="Gene3D" id="3.30.70.270">
    <property type="match status" value="1"/>
</dbReference>
<dbReference type="Gene3D" id="3.40.1170.60">
    <property type="match status" value="1"/>
</dbReference>
<gene>
    <name evidence="5" type="ORF">FLP30_13595</name>
</gene>
<dbReference type="PROSITE" id="PS50173">
    <property type="entry name" value="UMUC"/>
    <property type="match status" value="1"/>
</dbReference>
<evidence type="ECO:0000313" key="6">
    <source>
        <dbReference type="Proteomes" id="UP000324536"/>
    </source>
</evidence>
<dbReference type="GO" id="GO:0006281">
    <property type="term" value="P:DNA repair"/>
    <property type="evidence" value="ECO:0007669"/>
    <property type="project" value="UniProtKB-KW"/>
</dbReference>
<keyword evidence="2" id="KW-0227">DNA damage</keyword>
<proteinExistence type="inferred from homology"/>
<name>A0A5C1YRC0_9PROT</name>
<evidence type="ECO:0000259" key="4">
    <source>
        <dbReference type="PROSITE" id="PS50173"/>
    </source>
</evidence>
<dbReference type="SUPFAM" id="SSF56672">
    <property type="entry name" value="DNA/RNA polymerases"/>
    <property type="match status" value="1"/>
</dbReference>
<dbReference type="GO" id="GO:0005829">
    <property type="term" value="C:cytosol"/>
    <property type="evidence" value="ECO:0007669"/>
    <property type="project" value="TreeGrafter"/>
</dbReference>
<dbReference type="Pfam" id="PF00817">
    <property type="entry name" value="IMS"/>
    <property type="match status" value="1"/>
</dbReference>
<dbReference type="KEGG" id="acek:FLP30_13595"/>
<keyword evidence="6" id="KW-1185">Reference proteome</keyword>
<dbReference type="GO" id="GO:0009432">
    <property type="term" value="P:SOS response"/>
    <property type="evidence" value="ECO:0007669"/>
    <property type="project" value="UniProtKB-KW"/>
</dbReference>
<reference evidence="5 6" key="1">
    <citation type="submission" date="2019-09" db="EMBL/GenBank/DDBJ databases">
        <title>Genome sequencing of strain KACC 21233.</title>
        <authorList>
            <person name="Heo J."/>
            <person name="Kim S.-J."/>
            <person name="Kim J.-S."/>
            <person name="Hong S.-B."/>
            <person name="Kwon S.-W."/>
        </authorList>
    </citation>
    <scope>NUCLEOTIDE SEQUENCE [LARGE SCALE GENOMIC DNA]</scope>
    <source>
        <strain evidence="5 6">KACC 21233</strain>
        <plasmid evidence="5 6">unnamed2</plasmid>
    </source>
</reference>
<dbReference type="OrthoDB" id="9808813at2"/>
<feature type="domain" description="UmuC" evidence="4">
    <location>
        <begin position="2"/>
        <end position="140"/>
    </location>
</feature>
<dbReference type="InterPro" id="IPR043502">
    <property type="entry name" value="DNA/RNA_pol_sf"/>
</dbReference>
<dbReference type="PANTHER" id="PTHR11076">
    <property type="entry name" value="DNA REPAIR POLYMERASE UMUC / TRANSFERASE FAMILY MEMBER"/>
    <property type="match status" value="1"/>
</dbReference>
<keyword evidence="5" id="KW-0614">Plasmid</keyword>
<dbReference type="RefSeq" id="WP_149280552.1">
    <property type="nucleotide sequence ID" value="NZ_CP043508.1"/>
</dbReference>
<sequence>MYGLIDCNAFYCSCQRAFDPSLKHQPVVVLSNNDGCAISRTAEAKALGIGMGEAWYLVRGQPRLAGVAWYSSNYPLYADMSRRVCQVLQEHVPSVEVYSIDEMFLDLGGLEGDLLGRCRDLRRTVEQVTKIPTCVGWGPTQDTFTLLGHARTLLRTVWKEGYRYTKAGVTLNDLAPCNRQTALFGGNDTRGLKASQAMDAVNRKFGQGSLQLLGAGLEPRWKSRQQMRSPRYTTQLSEIMEAVTF</sequence>
<evidence type="ECO:0000256" key="1">
    <source>
        <dbReference type="ARBA" id="ARBA00010945"/>
    </source>
</evidence>
<organism evidence="5 6">
    <name type="scientific">Acetobacter vaccinii</name>
    <dbReference type="NCBI Taxonomy" id="2592655"/>
    <lineage>
        <taxon>Bacteria</taxon>
        <taxon>Pseudomonadati</taxon>
        <taxon>Pseudomonadota</taxon>
        <taxon>Alphaproteobacteria</taxon>
        <taxon>Acetobacterales</taxon>
        <taxon>Acetobacteraceae</taxon>
        <taxon>Acetobacter</taxon>
    </lineage>
</organism>